<proteinExistence type="predicted"/>
<reference evidence="1" key="1">
    <citation type="journal article" date="2021" name="bioRxiv">
        <title>Whole Genome Assembly and Annotation of Northern Wild Rice, Zizania palustris L., Supports a Whole Genome Duplication in the Zizania Genus.</title>
        <authorList>
            <person name="Haas M."/>
            <person name="Kono T."/>
            <person name="Macchietto M."/>
            <person name="Millas R."/>
            <person name="McGilp L."/>
            <person name="Shao M."/>
            <person name="Duquette J."/>
            <person name="Hirsch C.N."/>
            <person name="Kimball J."/>
        </authorList>
    </citation>
    <scope>NUCLEOTIDE SEQUENCE</scope>
    <source>
        <tissue evidence="1">Fresh leaf tissue</tissue>
    </source>
</reference>
<accession>A0A8J6BFW6</accession>
<dbReference type="EMBL" id="JAAALK010000082">
    <property type="protein sequence ID" value="KAG8084521.1"/>
    <property type="molecule type" value="Genomic_DNA"/>
</dbReference>
<comment type="caution">
    <text evidence="1">The sequence shown here is derived from an EMBL/GenBank/DDBJ whole genome shotgun (WGS) entry which is preliminary data.</text>
</comment>
<evidence type="ECO:0000313" key="1">
    <source>
        <dbReference type="EMBL" id="KAG8084521.1"/>
    </source>
</evidence>
<dbReference type="Proteomes" id="UP000729402">
    <property type="component" value="Unassembled WGS sequence"/>
</dbReference>
<reference evidence="1" key="2">
    <citation type="submission" date="2021-02" db="EMBL/GenBank/DDBJ databases">
        <authorList>
            <person name="Kimball J.A."/>
            <person name="Haas M.W."/>
            <person name="Macchietto M."/>
            <person name="Kono T."/>
            <person name="Duquette J."/>
            <person name="Shao M."/>
        </authorList>
    </citation>
    <scope>NUCLEOTIDE SEQUENCE</scope>
    <source>
        <tissue evidence="1">Fresh leaf tissue</tissue>
    </source>
</reference>
<protein>
    <submittedName>
        <fullName evidence="1">Uncharacterized protein</fullName>
    </submittedName>
</protein>
<evidence type="ECO:0000313" key="2">
    <source>
        <dbReference type="Proteomes" id="UP000729402"/>
    </source>
</evidence>
<dbReference type="AlphaFoldDB" id="A0A8J6BFW6"/>
<sequence length="94" mass="9239">MGWQALSVPPTSSSTTAAGWRASCAVGALLSVVLPPLLAISGGHEARSGAPAAAILPTVPPTFAALPFTVPPTFAALPFTVPPPLLAKSGAPEA</sequence>
<keyword evidence="2" id="KW-1185">Reference proteome</keyword>
<gene>
    <name evidence="1" type="ORF">GUJ93_ZPchr0010g8703</name>
</gene>
<name>A0A8J6BFW6_ZIZPA</name>
<organism evidence="1 2">
    <name type="scientific">Zizania palustris</name>
    <name type="common">Northern wild rice</name>
    <dbReference type="NCBI Taxonomy" id="103762"/>
    <lineage>
        <taxon>Eukaryota</taxon>
        <taxon>Viridiplantae</taxon>
        <taxon>Streptophyta</taxon>
        <taxon>Embryophyta</taxon>
        <taxon>Tracheophyta</taxon>
        <taxon>Spermatophyta</taxon>
        <taxon>Magnoliopsida</taxon>
        <taxon>Liliopsida</taxon>
        <taxon>Poales</taxon>
        <taxon>Poaceae</taxon>
        <taxon>BOP clade</taxon>
        <taxon>Oryzoideae</taxon>
        <taxon>Oryzeae</taxon>
        <taxon>Zizaniinae</taxon>
        <taxon>Zizania</taxon>
    </lineage>
</organism>